<evidence type="ECO:0000313" key="2">
    <source>
        <dbReference type="Proteomes" id="UP000189703"/>
    </source>
</evidence>
<dbReference type="SUPFAM" id="SSF56672">
    <property type="entry name" value="DNA/RNA polymerases"/>
    <property type="match status" value="1"/>
</dbReference>
<sequence length="221" mass="24879">MVSVLWDEYERFIQGTSQQNTTTLACTGQSPFFVLFPTLSHFPLTPRVFGYVCFVHNLGHGMDKLDARSKCDFLGYSMTQKGYESNIGKILLVVYVDDIVITGSDRPGIDRLKTYLQDHLQTKDFGKLRYSLGLEVARSKNGINLCQRKYVLDLLEETGLLGARPAETLMGLNAKLGSDTGEEFKDPGRYRRLVGKLNYLTNTRPDISFAISVVNQFMSNP</sequence>
<dbReference type="PANTHER" id="PTHR11439">
    <property type="entry name" value="GAG-POL-RELATED RETROTRANSPOSON"/>
    <property type="match status" value="1"/>
</dbReference>
<dbReference type="Pfam" id="PF07727">
    <property type="entry name" value="RVT_2"/>
    <property type="match status" value="1"/>
</dbReference>
<proteinExistence type="predicted"/>
<dbReference type="InterPro" id="IPR013103">
    <property type="entry name" value="RVT_2"/>
</dbReference>
<gene>
    <name evidence="3" type="primary">LOC109114769</name>
</gene>
<keyword evidence="2" id="KW-1185">Reference proteome</keyword>
<dbReference type="OrthoDB" id="414945at2759"/>
<dbReference type="KEGG" id="nnu:109114769"/>
<dbReference type="RefSeq" id="XP_019053482.1">
    <property type="nucleotide sequence ID" value="XM_019197937.1"/>
</dbReference>
<dbReference type="AlphaFoldDB" id="A0A1U8Q4E3"/>
<feature type="domain" description="Reverse transcriptase Ty1/copia-type" evidence="1">
    <location>
        <begin position="87"/>
        <end position="168"/>
    </location>
</feature>
<dbReference type="PANTHER" id="PTHR11439:SF484">
    <property type="entry name" value="REVERSE TRANSCRIPTASE TY1_COPIA-TYPE DOMAIN-CONTAINING PROTEIN"/>
    <property type="match status" value="1"/>
</dbReference>
<protein>
    <submittedName>
        <fullName evidence="3">Uncharacterized protein LOC109114769</fullName>
    </submittedName>
</protein>
<dbReference type="Proteomes" id="UP000189703">
    <property type="component" value="Unplaced"/>
</dbReference>
<dbReference type="InParanoid" id="A0A1U8Q4E3"/>
<dbReference type="InterPro" id="IPR043502">
    <property type="entry name" value="DNA/RNA_pol_sf"/>
</dbReference>
<dbReference type="STRING" id="4432.A0A1U8Q4E3"/>
<name>A0A1U8Q4E3_NELNU</name>
<organism evidence="2 3">
    <name type="scientific">Nelumbo nucifera</name>
    <name type="common">Sacred lotus</name>
    <dbReference type="NCBI Taxonomy" id="4432"/>
    <lineage>
        <taxon>Eukaryota</taxon>
        <taxon>Viridiplantae</taxon>
        <taxon>Streptophyta</taxon>
        <taxon>Embryophyta</taxon>
        <taxon>Tracheophyta</taxon>
        <taxon>Spermatophyta</taxon>
        <taxon>Magnoliopsida</taxon>
        <taxon>Proteales</taxon>
        <taxon>Nelumbonaceae</taxon>
        <taxon>Nelumbo</taxon>
    </lineage>
</organism>
<dbReference type="GeneID" id="109114769"/>
<accession>A0A1U8Q4E3</accession>
<evidence type="ECO:0000259" key="1">
    <source>
        <dbReference type="Pfam" id="PF07727"/>
    </source>
</evidence>
<reference evidence="3" key="1">
    <citation type="submission" date="2025-08" db="UniProtKB">
        <authorList>
            <consortium name="RefSeq"/>
        </authorList>
    </citation>
    <scope>IDENTIFICATION</scope>
</reference>
<evidence type="ECO:0000313" key="3">
    <source>
        <dbReference type="RefSeq" id="XP_019053482.1"/>
    </source>
</evidence>